<dbReference type="Proteomes" id="UP001589776">
    <property type="component" value="Unassembled WGS sequence"/>
</dbReference>
<accession>A0ABV6DMD8</accession>
<dbReference type="PROSITE" id="PS50943">
    <property type="entry name" value="HTH_CROC1"/>
    <property type="match status" value="1"/>
</dbReference>
<dbReference type="InterPro" id="IPR001387">
    <property type="entry name" value="Cro/C1-type_HTH"/>
</dbReference>
<protein>
    <submittedName>
        <fullName evidence="2">Helix-turn-helix domain-containing protein</fullName>
    </submittedName>
</protein>
<organism evidence="2 3">
    <name type="scientific">Paenibacillus chartarius</name>
    <dbReference type="NCBI Taxonomy" id="747481"/>
    <lineage>
        <taxon>Bacteria</taxon>
        <taxon>Bacillati</taxon>
        <taxon>Bacillota</taxon>
        <taxon>Bacilli</taxon>
        <taxon>Bacillales</taxon>
        <taxon>Paenibacillaceae</taxon>
        <taxon>Paenibacillus</taxon>
    </lineage>
</organism>
<dbReference type="SUPFAM" id="SSF47413">
    <property type="entry name" value="lambda repressor-like DNA-binding domains"/>
    <property type="match status" value="1"/>
</dbReference>
<gene>
    <name evidence="2" type="ORF">ACFFK0_15385</name>
</gene>
<dbReference type="EMBL" id="JBHLWN010000063">
    <property type="protein sequence ID" value="MFC0213812.1"/>
    <property type="molecule type" value="Genomic_DNA"/>
</dbReference>
<feature type="domain" description="HTH cro/C1-type" evidence="1">
    <location>
        <begin position="12"/>
        <end position="66"/>
    </location>
</feature>
<dbReference type="InterPro" id="IPR010982">
    <property type="entry name" value="Lambda_DNA-bd_dom_sf"/>
</dbReference>
<dbReference type="SMART" id="SM00530">
    <property type="entry name" value="HTH_XRE"/>
    <property type="match status" value="1"/>
</dbReference>
<dbReference type="RefSeq" id="WP_377471149.1">
    <property type="nucleotide sequence ID" value="NZ_JBHLWN010000063.1"/>
</dbReference>
<sequence length="80" mass="9265">MNKEVLAFGRVIQKQRKLLKMTQEELAYRSSLNRTFISYVENGRKIASIVSLFAFARGLHIPAADLIRQVEDELNRLSDR</sequence>
<evidence type="ECO:0000313" key="3">
    <source>
        <dbReference type="Proteomes" id="UP001589776"/>
    </source>
</evidence>
<keyword evidence="3" id="KW-1185">Reference proteome</keyword>
<dbReference type="Gene3D" id="1.10.260.40">
    <property type="entry name" value="lambda repressor-like DNA-binding domains"/>
    <property type="match status" value="1"/>
</dbReference>
<evidence type="ECO:0000313" key="2">
    <source>
        <dbReference type="EMBL" id="MFC0213812.1"/>
    </source>
</evidence>
<proteinExistence type="predicted"/>
<comment type="caution">
    <text evidence="2">The sequence shown here is derived from an EMBL/GenBank/DDBJ whole genome shotgun (WGS) entry which is preliminary data.</text>
</comment>
<evidence type="ECO:0000259" key="1">
    <source>
        <dbReference type="PROSITE" id="PS50943"/>
    </source>
</evidence>
<reference evidence="2 3" key="1">
    <citation type="submission" date="2024-09" db="EMBL/GenBank/DDBJ databases">
        <authorList>
            <person name="Sun Q."/>
            <person name="Mori K."/>
        </authorList>
    </citation>
    <scope>NUCLEOTIDE SEQUENCE [LARGE SCALE GENOMIC DNA]</scope>
    <source>
        <strain evidence="2 3">CCM 7759</strain>
    </source>
</reference>
<dbReference type="Pfam" id="PF01381">
    <property type="entry name" value="HTH_3"/>
    <property type="match status" value="1"/>
</dbReference>
<name>A0ABV6DMD8_9BACL</name>
<dbReference type="CDD" id="cd00093">
    <property type="entry name" value="HTH_XRE"/>
    <property type="match status" value="1"/>
</dbReference>